<feature type="region of interest" description="Disordered" evidence="7">
    <location>
        <begin position="132"/>
        <end position="157"/>
    </location>
</feature>
<sequence>MNAFHTVSTMCRFCLSKNQDQLLAVTAVLDSALTIDTIQLFTGVQLTTSNIIPYAICGSCKDILQASIEFRNICLSNDAHFKRSLAINTSEKKDESRLQPQRSETELLQVEIMLPDENTEHHNDTFDTLASESESEHTAEEPIEEMVSNSNERVACSSSTDDMEFKTRYVLNDELDEKNRDYMVECPKLDNEEQNHVHQSQEKAGNSSTKRKWQLCVTCGKLVKNLWYHIGTHANNNASYACPHCPMKMKNQSNLARHIQAVHLKRVVKSCEPCGRGFSHINSYKAHMRSRHGVGETYQCELCLKTFKQPSGYKKHVSQAHNNERNFVCSVCDKPFKDKQALNLHKNVHSTARPFACGMCPKQFKGASAKRAHELTHIGVIFKCTLCDKSYQYKSLLNLHVKKHHPAGV</sequence>
<dbReference type="AlphaFoldDB" id="A0A182WF14"/>
<dbReference type="SMART" id="SM00868">
    <property type="entry name" value="zf-AD"/>
    <property type="match status" value="1"/>
</dbReference>
<dbReference type="InterPro" id="IPR012934">
    <property type="entry name" value="Znf_AD"/>
</dbReference>
<evidence type="ECO:0000313" key="11">
    <source>
        <dbReference type="Proteomes" id="UP000075920"/>
    </source>
</evidence>
<feature type="domain" description="C2H2-type" evidence="8">
    <location>
        <begin position="269"/>
        <end position="292"/>
    </location>
</feature>
<keyword evidence="2" id="KW-0677">Repeat</keyword>
<dbReference type="STRING" id="112268.A0A182WF14"/>
<feature type="domain" description="C2H2-type" evidence="8">
    <location>
        <begin position="355"/>
        <end position="379"/>
    </location>
</feature>
<organism evidence="10 11">
    <name type="scientific">Anopheles minimus</name>
    <dbReference type="NCBI Taxonomy" id="112268"/>
    <lineage>
        <taxon>Eukaryota</taxon>
        <taxon>Metazoa</taxon>
        <taxon>Ecdysozoa</taxon>
        <taxon>Arthropoda</taxon>
        <taxon>Hexapoda</taxon>
        <taxon>Insecta</taxon>
        <taxon>Pterygota</taxon>
        <taxon>Neoptera</taxon>
        <taxon>Endopterygota</taxon>
        <taxon>Diptera</taxon>
        <taxon>Nematocera</taxon>
        <taxon>Culicoidea</taxon>
        <taxon>Culicidae</taxon>
        <taxon>Anophelinae</taxon>
        <taxon>Anopheles</taxon>
    </lineage>
</organism>
<evidence type="ECO:0000313" key="10">
    <source>
        <dbReference type="EnsemblMetazoa" id="AMIN008960-PA"/>
    </source>
</evidence>
<evidence type="ECO:0000256" key="6">
    <source>
        <dbReference type="PROSITE-ProRule" id="PRU01263"/>
    </source>
</evidence>
<accession>A0A182WF14</accession>
<feature type="domain" description="C2H2-type" evidence="8">
    <location>
        <begin position="240"/>
        <end position="263"/>
    </location>
</feature>
<dbReference type="Gene3D" id="3.30.160.60">
    <property type="entry name" value="Classic Zinc Finger"/>
    <property type="match status" value="5"/>
</dbReference>
<feature type="binding site" evidence="6">
    <location>
        <position position="14"/>
    </location>
    <ligand>
        <name>Zn(2+)</name>
        <dbReference type="ChEBI" id="CHEBI:29105"/>
    </ligand>
</feature>
<dbReference type="VEuPathDB" id="VectorBase:AMIN008960"/>
<dbReference type="PANTHER" id="PTHR24379:SF121">
    <property type="entry name" value="C2H2-TYPE DOMAIN-CONTAINING PROTEIN"/>
    <property type="match status" value="1"/>
</dbReference>
<reference evidence="11" key="1">
    <citation type="submission" date="2013-03" db="EMBL/GenBank/DDBJ databases">
        <title>The Genome Sequence of Anopheles minimus MINIMUS1.</title>
        <authorList>
            <consortium name="The Broad Institute Genomics Platform"/>
            <person name="Neafsey D.E."/>
            <person name="Walton C."/>
            <person name="Walker B."/>
            <person name="Young S.K."/>
            <person name="Zeng Q."/>
            <person name="Gargeya S."/>
            <person name="Fitzgerald M."/>
            <person name="Haas B."/>
            <person name="Abouelleil A."/>
            <person name="Allen A.W."/>
            <person name="Alvarado L."/>
            <person name="Arachchi H.M."/>
            <person name="Berlin A.M."/>
            <person name="Chapman S.B."/>
            <person name="Gainer-Dewar J."/>
            <person name="Goldberg J."/>
            <person name="Griggs A."/>
            <person name="Gujja S."/>
            <person name="Hansen M."/>
            <person name="Howarth C."/>
            <person name="Imamovic A."/>
            <person name="Ireland A."/>
            <person name="Larimer J."/>
            <person name="McCowan C."/>
            <person name="Murphy C."/>
            <person name="Pearson M."/>
            <person name="Poon T.W."/>
            <person name="Priest M."/>
            <person name="Roberts A."/>
            <person name="Saif S."/>
            <person name="Shea T."/>
            <person name="Sisk P."/>
            <person name="Sykes S."/>
            <person name="Wortman J."/>
            <person name="Nusbaum C."/>
            <person name="Birren B."/>
        </authorList>
    </citation>
    <scope>NUCLEOTIDE SEQUENCE [LARGE SCALE GENOMIC DNA]</scope>
    <source>
        <strain evidence="11">MINIMUS1</strain>
    </source>
</reference>
<feature type="domain" description="C2H2-type" evidence="8">
    <location>
        <begin position="298"/>
        <end position="326"/>
    </location>
</feature>
<dbReference type="PROSITE" id="PS50157">
    <property type="entry name" value="ZINC_FINGER_C2H2_2"/>
    <property type="match status" value="6"/>
</dbReference>
<dbReference type="SMART" id="SM00355">
    <property type="entry name" value="ZnF_C2H2"/>
    <property type="match status" value="6"/>
</dbReference>
<dbReference type="InterPro" id="IPR013087">
    <property type="entry name" value="Znf_C2H2_type"/>
</dbReference>
<dbReference type="Pfam" id="PF12874">
    <property type="entry name" value="zf-met"/>
    <property type="match status" value="1"/>
</dbReference>
<dbReference type="Pfam" id="PF00096">
    <property type="entry name" value="zf-C2H2"/>
    <property type="match status" value="4"/>
</dbReference>
<dbReference type="PANTHER" id="PTHR24379">
    <property type="entry name" value="KRAB AND ZINC FINGER DOMAIN-CONTAINING"/>
    <property type="match status" value="1"/>
</dbReference>
<feature type="binding site" evidence="6">
    <location>
        <position position="11"/>
    </location>
    <ligand>
        <name>Zn(2+)</name>
        <dbReference type="ChEBI" id="CHEBI:29105"/>
    </ligand>
</feature>
<evidence type="ECO:0000256" key="2">
    <source>
        <dbReference type="ARBA" id="ARBA00022737"/>
    </source>
</evidence>
<feature type="domain" description="C2H2-type" evidence="8">
    <location>
        <begin position="382"/>
        <end position="404"/>
    </location>
</feature>
<feature type="compositionally biased region" description="Polar residues" evidence="7">
    <location>
        <begin position="147"/>
        <end position="157"/>
    </location>
</feature>
<evidence type="ECO:0000256" key="3">
    <source>
        <dbReference type="ARBA" id="ARBA00022771"/>
    </source>
</evidence>
<dbReference type="EnsemblMetazoa" id="AMIN008960-RA">
    <property type="protein sequence ID" value="AMIN008960-PA"/>
    <property type="gene ID" value="AMIN008960"/>
</dbReference>
<evidence type="ECO:0008006" key="12">
    <source>
        <dbReference type="Google" id="ProtNLM"/>
    </source>
</evidence>
<dbReference type="GO" id="GO:0005634">
    <property type="term" value="C:nucleus"/>
    <property type="evidence" value="ECO:0007669"/>
    <property type="project" value="InterPro"/>
</dbReference>
<dbReference type="PROSITE" id="PS00028">
    <property type="entry name" value="ZINC_FINGER_C2H2_1"/>
    <property type="match status" value="5"/>
</dbReference>
<feature type="binding site" evidence="6">
    <location>
        <position position="60"/>
    </location>
    <ligand>
        <name>Zn(2+)</name>
        <dbReference type="ChEBI" id="CHEBI:29105"/>
    </ligand>
</feature>
<keyword evidence="4 6" id="KW-0862">Zinc</keyword>
<evidence type="ECO:0000256" key="4">
    <source>
        <dbReference type="ARBA" id="ARBA00022833"/>
    </source>
</evidence>
<dbReference type="SUPFAM" id="SSF57667">
    <property type="entry name" value="beta-beta-alpha zinc fingers"/>
    <property type="match status" value="3"/>
</dbReference>
<proteinExistence type="predicted"/>
<dbReference type="GO" id="GO:0008270">
    <property type="term" value="F:zinc ion binding"/>
    <property type="evidence" value="ECO:0007669"/>
    <property type="project" value="UniProtKB-UniRule"/>
</dbReference>
<feature type="domain" description="ZAD" evidence="9">
    <location>
        <begin position="9"/>
        <end position="84"/>
    </location>
</feature>
<reference evidence="10" key="2">
    <citation type="submission" date="2020-05" db="UniProtKB">
        <authorList>
            <consortium name="EnsemblMetazoa"/>
        </authorList>
    </citation>
    <scope>IDENTIFICATION</scope>
    <source>
        <strain evidence="10">MINIMUS1</strain>
    </source>
</reference>
<dbReference type="SUPFAM" id="SSF57716">
    <property type="entry name" value="Glucocorticoid receptor-like (DNA-binding domain)"/>
    <property type="match status" value="1"/>
</dbReference>
<evidence type="ECO:0000256" key="5">
    <source>
        <dbReference type="PROSITE-ProRule" id="PRU00042"/>
    </source>
</evidence>
<feature type="domain" description="C2H2-type" evidence="8">
    <location>
        <begin position="327"/>
        <end position="354"/>
    </location>
</feature>
<protein>
    <recommendedName>
        <fullName evidence="12">Protein krueppel</fullName>
    </recommendedName>
</protein>
<keyword evidence="3 5" id="KW-0863">Zinc-finger</keyword>
<dbReference type="InterPro" id="IPR036236">
    <property type="entry name" value="Znf_C2H2_sf"/>
</dbReference>
<keyword evidence="1 6" id="KW-0479">Metal-binding</keyword>
<dbReference type="Pfam" id="PF07776">
    <property type="entry name" value="zf-AD"/>
    <property type="match status" value="1"/>
</dbReference>
<feature type="binding site" evidence="6">
    <location>
        <position position="57"/>
    </location>
    <ligand>
        <name>Zn(2+)</name>
        <dbReference type="ChEBI" id="CHEBI:29105"/>
    </ligand>
</feature>
<evidence type="ECO:0000259" key="8">
    <source>
        <dbReference type="PROSITE" id="PS50157"/>
    </source>
</evidence>
<keyword evidence="11" id="KW-1185">Reference proteome</keyword>
<name>A0A182WF14_9DIPT</name>
<evidence type="ECO:0000256" key="1">
    <source>
        <dbReference type="ARBA" id="ARBA00022723"/>
    </source>
</evidence>
<evidence type="ECO:0000259" key="9">
    <source>
        <dbReference type="PROSITE" id="PS51915"/>
    </source>
</evidence>
<dbReference type="PROSITE" id="PS51915">
    <property type="entry name" value="ZAD"/>
    <property type="match status" value="1"/>
</dbReference>
<evidence type="ECO:0000256" key="7">
    <source>
        <dbReference type="SAM" id="MobiDB-lite"/>
    </source>
</evidence>
<dbReference type="Proteomes" id="UP000075920">
    <property type="component" value="Unassembled WGS sequence"/>
</dbReference>